<keyword evidence="1" id="KW-0472">Membrane</keyword>
<reference evidence="2" key="1">
    <citation type="journal article" date="2011" name="Genome Biol.">
        <title>The draft genome of the carcinogenic human liver fluke Clonorchis sinensis.</title>
        <authorList>
            <person name="Wang X."/>
            <person name="Chen W."/>
            <person name="Huang Y."/>
            <person name="Sun J."/>
            <person name="Men J."/>
            <person name="Liu H."/>
            <person name="Luo F."/>
            <person name="Guo L."/>
            <person name="Lv X."/>
            <person name="Deng C."/>
            <person name="Zhou C."/>
            <person name="Fan Y."/>
            <person name="Li X."/>
            <person name="Huang L."/>
            <person name="Hu Y."/>
            <person name="Liang C."/>
            <person name="Hu X."/>
            <person name="Xu J."/>
            <person name="Yu X."/>
        </authorList>
    </citation>
    <scope>NUCLEOTIDE SEQUENCE [LARGE SCALE GENOMIC DNA]</scope>
    <source>
        <strain evidence="2">Henan</strain>
    </source>
</reference>
<name>G7Y2I4_CLOSI</name>
<proteinExistence type="predicted"/>
<accession>G7Y2I4</accession>
<dbReference type="EMBL" id="DF142829">
    <property type="protein sequence ID" value="GAA47171.1"/>
    <property type="molecule type" value="Genomic_DNA"/>
</dbReference>
<dbReference type="AlphaFoldDB" id="G7Y2I4"/>
<evidence type="ECO:0000256" key="1">
    <source>
        <dbReference type="SAM" id="Phobius"/>
    </source>
</evidence>
<organism evidence="2 3">
    <name type="scientific">Clonorchis sinensis</name>
    <name type="common">Chinese liver fluke</name>
    <dbReference type="NCBI Taxonomy" id="79923"/>
    <lineage>
        <taxon>Eukaryota</taxon>
        <taxon>Metazoa</taxon>
        <taxon>Spiralia</taxon>
        <taxon>Lophotrochozoa</taxon>
        <taxon>Platyhelminthes</taxon>
        <taxon>Trematoda</taxon>
        <taxon>Digenea</taxon>
        <taxon>Opisthorchiida</taxon>
        <taxon>Opisthorchiata</taxon>
        <taxon>Opisthorchiidae</taxon>
        <taxon>Clonorchis</taxon>
    </lineage>
</organism>
<feature type="transmembrane region" description="Helical" evidence="1">
    <location>
        <begin position="86"/>
        <end position="109"/>
    </location>
</feature>
<keyword evidence="1" id="KW-1133">Transmembrane helix</keyword>
<keyword evidence="1" id="KW-0812">Transmembrane</keyword>
<protein>
    <submittedName>
        <fullName evidence="2">Uncharacterized protein</fullName>
    </submittedName>
</protein>
<evidence type="ECO:0000313" key="2">
    <source>
        <dbReference type="EMBL" id="GAA47171.1"/>
    </source>
</evidence>
<keyword evidence="3" id="KW-1185">Reference proteome</keyword>
<reference key="2">
    <citation type="submission" date="2011-10" db="EMBL/GenBank/DDBJ databases">
        <title>The genome and transcriptome sequence of Clonorchis sinensis provide insights into the carcinogenic liver fluke.</title>
        <authorList>
            <person name="Wang X."/>
            <person name="Huang Y."/>
            <person name="Chen W."/>
            <person name="Liu H."/>
            <person name="Guo L."/>
            <person name="Chen Y."/>
            <person name="Luo F."/>
            <person name="Zhou W."/>
            <person name="Sun J."/>
            <person name="Mao Q."/>
            <person name="Liang P."/>
            <person name="Zhou C."/>
            <person name="Tian Y."/>
            <person name="Men J."/>
            <person name="Lv X."/>
            <person name="Huang L."/>
            <person name="Zhou J."/>
            <person name="Hu Y."/>
            <person name="Li R."/>
            <person name="Zhang F."/>
            <person name="Lei H."/>
            <person name="Li X."/>
            <person name="Hu X."/>
            <person name="Liang C."/>
            <person name="Xu J."/>
            <person name="Wu Z."/>
            <person name="Yu X."/>
        </authorList>
    </citation>
    <scope>NUCLEOTIDE SEQUENCE</scope>
    <source>
        <strain>Henan</strain>
    </source>
</reference>
<dbReference type="Proteomes" id="UP000008909">
    <property type="component" value="Unassembled WGS sequence"/>
</dbReference>
<evidence type="ECO:0000313" key="3">
    <source>
        <dbReference type="Proteomes" id="UP000008909"/>
    </source>
</evidence>
<gene>
    <name evidence="2" type="ORF">CLF_100041</name>
</gene>
<sequence length="111" mass="12012">MCTAYQKQEFKIQAVIELAVPPHSSRSGLRNSGDPEAAVAGSTGVVVVSNHHVEGSLLNRVPVDSCLFAVRLAMSMKKSHKQEADCYLFPMSTYAITTTIINGSIISVFKQ</sequence>